<feature type="transmembrane region" description="Helical" evidence="5">
    <location>
        <begin position="208"/>
        <end position="226"/>
    </location>
</feature>
<feature type="transmembrane region" description="Helical" evidence="5">
    <location>
        <begin position="290"/>
        <end position="310"/>
    </location>
</feature>
<dbReference type="SUPFAM" id="SSF55874">
    <property type="entry name" value="ATPase domain of HSP90 chaperone/DNA topoisomerase II/histidine kinase"/>
    <property type="match status" value="1"/>
</dbReference>
<keyword evidence="1 3" id="KW-0597">Phosphoprotein</keyword>
<evidence type="ECO:0000256" key="5">
    <source>
        <dbReference type="SAM" id="Phobius"/>
    </source>
</evidence>
<feature type="domain" description="Response regulatory" evidence="6">
    <location>
        <begin position="711"/>
        <end position="824"/>
    </location>
</feature>
<feature type="modified residue" description="4-aspartylphosphate" evidence="3">
    <location>
        <position position="761"/>
    </location>
</feature>
<protein>
    <recommendedName>
        <fullName evidence="6">Response regulatory domain-containing protein</fullName>
    </recommendedName>
</protein>
<feature type="transmembrane region" description="Helical" evidence="5">
    <location>
        <begin position="20"/>
        <end position="39"/>
    </location>
</feature>
<dbReference type="Pfam" id="PF00072">
    <property type="entry name" value="Response_reg"/>
    <property type="match status" value="2"/>
</dbReference>
<evidence type="ECO:0000256" key="1">
    <source>
        <dbReference type="ARBA" id="ARBA00022553"/>
    </source>
</evidence>
<comment type="caution">
    <text evidence="7">The sequence shown here is derived from an EMBL/GenBank/DDBJ whole genome shotgun (WGS) entry which is preliminary data.</text>
</comment>
<feature type="region of interest" description="Disordered" evidence="4">
    <location>
        <begin position="1097"/>
        <end position="1146"/>
    </location>
</feature>
<gene>
    <name evidence="7" type="ORF">HDU87_007106</name>
</gene>
<feature type="transmembrane region" description="Helical" evidence="5">
    <location>
        <begin position="131"/>
        <end position="153"/>
    </location>
</feature>
<keyword evidence="2" id="KW-0902">Two-component regulatory system</keyword>
<dbReference type="SUPFAM" id="SSF52172">
    <property type="entry name" value="CheY-like"/>
    <property type="match status" value="2"/>
</dbReference>
<proteinExistence type="predicted"/>
<feature type="region of interest" description="Disordered" evidence="4">
    <location>
        <begin position="639"/>
        <end position="675"/>
    </location>
</feature>
<evidence type="ECO:0000256" key="3">
    <source>
        <dbReference type="PROSITE-ProRule" id="PRU00169"/>
    </source>
</evidence>
<evidence type="ECO:0000313" key="7">
    <source>
        <dbReference type="EMBL" id="KAJ3174515.1"/>
    </source>
</evidence>
<evidence type="ECO:0000256" key="4">
    <source>
        <dbReference type="SAM" id="MobiDB-lite"/>
    </source>
</evidence>
<keyword evidence="5" id="KW-0812">Transmembrane</keyword>
<evidence type="ECO:0000256" key="2">
    <source>
        <dbReference type="ARBA" id="ARBA00023012"/>
    </source>
</evidence>
<dbReference type="InterPro" id="IPR011006">
    <property type="entry name" value="CheY-like_superfamily"/>
</dbReference>
<feature type="compositionally biased region" description="Polar residues" evidence="4">
    <location>
        <begin position="652"/>
        <end position="668"/>
    </location>
</feature>
<dbReference type="Gene3D" id="3.30.565.10">
    <property type="entry name" value="Histidine kinase-like ATPase, C-terminal domain"/>
    <property type="match status" value="1"/>
</dbReference>
<accession>A0AAD5TH25</accession>
<feature type="region of interest" description="Disordered" evidence="4">
    <location>
        <begin position="830"/>
        <end position="921"/>
    </location>
</feature>
<dbReference type="AlphaFoldDB" id="A0AAD5TH25"/>
<feature type="transmembrane region" description="Helical" evidence="5">
    <location>
        <begin position="93"/>
        <end position="111"/>
    </location>
</feature>
<feature type="transmembrane region" description="Helical" evidence="5">
    <location>
        <begin position="165"/>
        <end position="187"/>
    </location>
</feature>
<feature type="transmembrane region" description="Helical" evidence="5">
    <location>
        <begin position="45"/>
        <end position="63"/>
    </location>
</feature>
<dbReference type="PANTHER" id="PTHR45339">
    <property type="entry name" value="HYBRID SIGNAL TRANSDUCTION HISTIDINE KINASE J"/>
    <property type="match status" value="1"/>
</dbReference>
<dbReference type="Proteomes" id="UP001212152">
    <property type="component" value="Unassembled WGS sequence"/>
</dbReference>
<evidence type="ECO:0000259" key="6">
    <source>
        <dbReference type="PROSITE" id="PS50110"/>
    </source>
</evidence>
<feature type="compositionally biased region" description="Low complexity" evidence="4">
    <location>
        <begin position="851"/>
        <end position="860"/>
    </location>
</feature>
<feature type="compositionally biased region" description="Polar residues" evidence="4">
    <location>
        <begin position="889"/>
        <end position="914"/>
    </location>
</feature>
<dbReference type="PANTHER" id="PTHR45339:SF1">
    <property type="entry name" value="HYBRID SIGNAL TRANSDUCTION HISTIDINE KINASE J"/>
    <property type="match status" value="1"/>
</dbReference>
<keyword evidence="5" id="KW-1133">Transmembrane helix</keyword>
<organism evidence="7 8">
    <name type="scientific">Geranomyces variabilis</name>
    <dbReference type="NCBI Taxonomy" id="109894"/>
    <lineage>
        <taxon>Eukaryota</taxon>
        <taxon>Fungi</taxon>
        <taxon>Fungi incertae sedis</taxon>
        <taxon>Chytridiomycota</taxon>
        <taxon>Chytridiomycota incertae sedis</taxon>
        <taxon>Chytridiomycetes</taxon>
        <taxon>Spizellomycetales</taxon>
        <taxon>Powellomycetaceae</taxon>
        <taxon>Geranomyces</taxon>
    </lineage>
</organism>
<reference evidence="7" key="1">
    <citation type="submission" date="2020-05" db="EMBL/GenBank/DDBJ databases">
        <title>Phylogenomic resolution of chytrid fungi.</title>
        <authorList>
            <person name="Stajich J.E."/>
            <person name="Amses K."/>
            <person name="Simmons R."/>
            <person name="Seto K."/>
            <person name="Myers J."/>
            <person name="Bonds A."/>
            <person name="Quandt C.A."/>
            <person name="Barry K."/>
            <person name="Liu P."/>
            <person name="Grigoriev I."/>
            <person name="Longcore J.E."/>
            <person name="James T.Y."/>
        </authorList>
    </citation>
    <scope>NUCLEOTIDE SEQUENCE</scope>
    <source>
        <strain evidence="7">JEL0379</strain>
    </source>
</reference>
<dbReference type="Gene3D" id="3.40.50.2300">
    <property type="match status" value="2"/>
</dbReference>
<feature type="transmembrane region" description="Helical" evidence="5">
    <location>
        <begin position="238"/>
        <end position="270"/>
    </location>
</feature>
<dbReference type="SMART" id="SM00448">
    <property type="entry name" value="REC"/>
    <property type="match status" value="2"/>
</dbReference>
<feature type="modified residue" description="4-aspartylphosphate" evidence="3">
    <location>
        <position position="985"/>
    </location>
</feature>
<keyword evidence="5" id="KW-0472">Membrane</keyword>
<feature type="compositionally biased region" description="Basic residues" evidence="4">
    <location>
        <begin position="1111"/>
        <end position="1120"/>
    </location>
</feature>
<feature type="region of interest" description="Disordered" evidence="4">
    <location>
        <begin position="593"/>
        <end position="613"/>
    </location>
</feature>
<keyword evidence="8" id="KW-1185">Reference proteome</keyword>
<dbReference type="GO" id="GO:0000160">
    <property type="term" value="P:phosphorelay signal transduction system"/>
    <property type="evidence" value="ECO:0007669"/>
    <property type="project" value="UniProtKB-KW"/>
</dbReference>
<evidence type="ECO:0000313" key="8">
    <source>
        <dbReference type="Proteomes" id="UP001212152"/>
    </source>
</evidence>
<sequence length="1162" mass="125555">MAPIRTIDTEDSSKFDFLRLSRSVQLALWIGLFVGAAFLSQQVQVEGFAPVWLTTGVLTVALIRTTTPMSYLLAPTLIVAMIGIAWLNNSLSAALFSAAITFVSGSVLAVLVKRMCFGLVNGAETLRNCSLFVVIVTIISLLQGFCLALPVSTTGNQDNSSFGLTALRLFANSLLGSLLAMPFLFTIREANIKIEMRARRQKGFCGKATIFFLALATMAALPFAFIPSSSAQYDCAKFFFVVPAAIAGHTTGIPGMLTSIALGILSMTIVSVKYRPDHIDATGGTGHLDILLRLQFWSICLIAAGLLHNATLKESRAYQRALLQMQHAQPPQDSRKRASTAGGNEFSLLLGYVCKQIATPMQEVLQHCQSMIANQKGSFHEQEMAAEIAGRTINRLAQRMLPIISDAAQLANIASGEKDARRTLTDLPEFFEELSQEIRGDLANARLTTRFSLPKTAHIDKNGIRRIFRAMVICACKHGTSRSHVSIEAVTSTRFSRPVEGSEYADLDITVTVTEWVLENNQVDYLIRPYAHALPPATSSLSAGHGGVDLSIAVATVLSRSMGGRLVVYGQYGRGTIFNCKLPIRVDREGNEEWAQAVPRPKPSKTSLPKKLPPKAPLLRQLTVAASSAAEMSKTLSKKLSSAPFRSRSKDSSLSITSGKFSDHSLMSESGDPVARANEPVNPTEAQLNSGSVVSDITALRAFQEMDDKKCILVVDDSRINRLILSRMLQKYPELHVQEASDGVEAFNFCMASSYSLIFMDLHMGEMDGYECSQRLRKEGVTTPIVMTTANSERAETFTLFGISSCLIKPVTKEKLGAALLHFKVVEEGHPSLPTGSPPHPKKSIRNYDRPAASSSSAPSDAGRDHHKPVMKLPHLPTAGSYHSPPGSTPLTPQSEQVPSMKSSASESPRSSVHASAKTGSLPRSHVFSHLAPILVVDDNPVSRRILKAMLQQLVPGRDVVQASNGREAVDLCAAGQKFAIIYTDLTMPGMDGHVAASRIRSMRQIGGGPPIVAVTGHILDGESFQGLRASGINDALTKPILKEALAETLHTYGILSNSKSHLPEETDYQMGSTLSASDLASAQMVDGARAVYKQHISRTRSLSNTEIHPRSRGSTKRKKSTESQWTQSPPDGGTPNGAEGDVVSRPFLRAELLDALSSGGT</sequence>
<name>A0AAD5TH25_9FUNG</name>
<feature type="transmembrane region" description="Helical" evidence="5">
    <location>
        <begin position="70"/>
        <end position="87"/>
    </location>
</feature>
<dbReference type="CDD" id="cd17546">
    <property type="entry name" value="REC_hyHK_CKI1_RcsC-like"/>
    <property type="match status" value="2"/>
</dbReference>
<feature type="domain" description="Response regulatory" evidence="6">
    <location>
        <begin position="933"/>
        <end position="1054"/>
    </location>
</feature>
<dbReference type="InterPro" id="IPR001789">
    <property type="entry name" value="Sig_transdc_resp-reg_receiver"/>
</dbReference>
<dbReference type="EMBL" id="JADGJQ010000064">
    <property type="protein sequence ID" value="KAJ3174515.1"/>
    <property type="molecule type" value="Genomic_DNA"/>
</dbReference>
<dbReference type="InterPro" id="IPR036890">
    <property type="entry name" value="HATPase_C_sf"/>
</dbReference>
<dbReference type="PROSITE" id="PS50110">
    <property type="entry name" value="RESPONSE_REGULATORY"/>
    <property type="match status" value="2"/>
</dbReference>